<dbReference type="InterPro" id="IPR024240">
    <property type="entry name" value="NAGLU_N"/>
</dbReference>
<dbReference type="Proteomes" id="UP000533637">
    <property type="component" value="Unassembled WGS sequence"/>
</dbReference>
<keyword evidence="2" id="KW-0732">Signal</keyword>
<feature type="domain" description="Alpha-N-acetylglucosaminidase tim-barrel" evidence="3">
    <location>
        <begin position="126"/>
        <end position="468"/>
    </location>
</feature>
<dbReference type="InterPro" id="IPR024733">
    <property type="entry name" value="NAGLU_tim-barrel"/>
</dbReference>
<evidence type="ECO:0000259" key="4">
    <source>
        <dbReference type="Pfam" id="PF12971"/>
    </source>
</evidence>
<dbReference type="InterPro" id="IPR007781">
    <property type="entry name" value="NAGLU"/>
</dbReference>
<dbReference type="Pfam" id="PF12971">
    <property type="entry name" value="NAGLU_N"/>
    <property type="match status" value="1"/>
</dbReference>
<reference evidence="6 7" key="1">
    <citation type="submission" date="2020-08" db="EMBL/GenBank/DDBJ databases">
        <title>Genomic Encyclopedia of Type Strains, Phase IV (KMG-IV): sequencing the most valuable type-strain genomes for metagenomic binning, comparative biology and taxonomic classification.</title>
        <authorList>
            <person name="Goeker M."/>
        </authorList>
    </citation>
    <scope>NUCLEOTIDE SEQUENCE [LARGE SCALE GENOMIC DNA]</scope>
    <source>
        <strain evidence="6 7">DSM 102983</strain>
    </source>
</reference>
<accession>A0ABR6KH12</accession>
<evidence type="ECO:0000313" key="7">
    <source>
        <dbReference type="Proteomes" id="UP000533637"/>
    </source>
</evidence>
<feature type="domain" description="Alpha-N-acetylglucosaminidase N-terminal" evidence="4">
    <location>
        <begin position="28"/>
        <end position="110"/>
    </location>
</feature>
<comment type="caution">
    <text evidence="6">The sequence shown here is derived from an EMBL/GenBank/DDBJ whole genome shotgun (WGS) entry which is preliminary data.</text>
</comment>
<dbReference type="EMBL" id="JACHOC010000001">
    <property type="protein sequence ID" value="MBB4620799.1"/>
    <property type="molecule type" value="Genomic_DNA"/>
</dbReference>
<dbReference type="Gene3D" id="1.20.120.670">
    <property type="entry name" value="N-acetyl-b-d-glucoasminidase"/>
    <property type="match status" value="1"/>
</dbReference>
<evidence type="ECO:0000259" key="3">
    <source>
        <dbReference type="Pfam" id="PF05089"/>
    </source>
</evidence>
<feature type="signal peptide" evidence="2">
    <location>
        <begin position="1"/>
        <end position="20"/>
    </location>
</feature>
<dbReference type="RefSeq" id="WP_183668928.1">
    <property type="nucleotide sequence ID" value="NZ_BMPB01000004.1"/>
</dbReference>
<dbReference type="InterPro" id="IPR017853">
    <property type="entry name" value="GH"/>
</dbReference>
<evidence type="ECO:0000256" key="1">
    <source>
        <dbReference type="ARBA" id="ARBA00022801"/>
    </source>
</evidence>
<keyword evidence="6" id="KW-0326">Glycosidase</keyword>
<dbReference type="InterPro" id="IPR024732">
    <property type="entry name" value="NAGLU_C"/>
</dbReference>
<sequence length="842" mass="96561">MKKILLIAICSLLFPGSQHLCAQKQRAEAAYKVIERVSGQSGLPVKFSLKPNKEKGEGSTYFQYKAAEGRLMIEGNSPVALCRGFYDFIKSNRSGIYSWSGSNVRFPEKLEDIPLKRVVSPFENHFMCNVVVYGYSMPYWDWDRWEKEIDWMALHGINMPLALVGYEAILARVWKKMGLTDDEINHYFVGPAHLPWMRMGNISGIDGPLNEDWHRRQIDLQHKILKRMKELGMKPICPGFPGFIPEVFKRIYPDLEVIQTHWGGAFCNWMISPQEELFTRIGTEFIHEWEKEFGENEHYLVDSFNEMDIPFPAKGSKERYDLLASYGDKVYQSIRKGNPKATWVMQGWMFGYQRDIWDYETLGALLSEVPDDKMLLLDLAVDYNKHFWKSEVNWEFYKGFYNKPWVYSVIPNMGGKTGMTGVLDFYANGHLEALSSPDKGRLIAHGMAPEGIENNEVIYELLSDAGWSDKKIDIHEWLKEYSYNRYGSYPTAVRKCWDLLLESVYGTFTDHPRYNWQFRPGTVRNGSICLNESFFKAIESFVDVSGQLKDNPLYLADLSEFTALYLGGKAELLVKAIDWQYEIGDTVRAVKFEKDFEYLLTGIDALLSVHPTLRLERWIDFAHKQAVTPEQHKQYERNAKRIVTIWGPPVDDYSARVWSGLIRDYYLPRWKHYFESRKTGVRFNFAEWEKNWVESEGCSPLALPADIVNTARSLVDYAAFITPDLIPDGKKGQLGSWTVGSEKTEVLSFQLPADKLEKLSSVQIERKRGGSPVVCSRFKLVADGKVLIEGASAEILQGDKLRIVYPVTLSDDIRGNNGVELQVQIENTGSETASGQVSVIAE</sequence>
<keyword evidence="7" id="KW-1185">Reference proteome</keyword>
<proteinExistence type="predicted"/>
<dbReference type="PANTHER" id="PTHR12872:SF1">
    <property type="entry name" value="ALPHA-N-ACETYLGLUCOSAMINIDASE"/>
    <property type="match status" value="1"/>
</dbReference>
<evidence type="ECO:0000313" key="6">
    <source>
        <dbReference type="EMBL" id="MBB4620799.1"/>
    </source>
</evidence>
<dbReference type="InterPro" id="IPR029018">
    <property type="entry name" value="Hex-like_dom2"/>
</dbReference>
<gene>
    <name evidence="6" type="ORF">GGQ57_000673</name>
</gene>
<feature type="domain" description="Alpha-N-acetylglucosaminidase C-terminal" evidence="5">
    <location>
        <begin position="477"/>
        <end position="697"/>
    </location>
</feature>
<dbReference type="Pfam" id="PF12972">
    <property type="entry name" value="NAGLU_C"/>
    <property type="match status" value="1"/>
</dbReference>
<organism evidence="6 7">
    <name type="scientific">Parabacteroides faecis</name>
    <dbReference type="NCBI Taxonomy" id="1217282"/>
    <lineage>
        <taxon>Bacteria</taxon>
        <taxon>Pseudomonadati</taxon>
        <taxon>Bacteroidota</taxon>
        <taxon>Bacteroidia</taxon>
        <taxon>Bacteroidales</taxon>
        <taxon>Tannerellaceae</taxon>
        <taxon>Parabacteroides</taxon>
    </lineage>
</organism>
<dbReference type="EC" id="3.2.1.50" evidence="6"/>
<dbReference type="PANTHER" id="PTHR12872">
    <property type="entry name" value="ALPHA-N-ACETYLGLUCOSAMINIDASE"/>
    <property type="match status" value="1"/>
</dbReference>
<name>A0ABR6KH12_9BACT</name>
<evidence type="ECO:0000256" key="2">
    <source>
        <dbReference type="SAM" id="SignalP"/>
    </source>
</evidence>
<dbReference type="Gene3D" id="3.30.379.10">
    <property type="entry name" value="Chitobiase/beta-hexosaminidase domain 2-like"/>
    <property type="match status" value="1"/>
</dbReference>
<dbReference type="GO" id="GO:0004561">
    <property type="term" value="F:alpha-N-acetylglucosaminidase activity"/>
    <property type="evidence" value="ECO:0007669"/>
    <property type="project" value="UniProtKB-EC"/>
</dbReference>
<evidence type="ECO:0000259" key="5">
    <source>
        <dbReference type="Pfam" id="PF12972"/>
    </source>
</evidence>
<dbReference type="Gene3D" id="3.20.20.80">
    <property type="entry name" value="Glycosidases"/>
    <property type="match status" value="1"/>
</dbReference>
<protein>
    <submittedName>
        <fullName evidence="6">Alpha-N-acetylglucosaminidase</fullName>
        <ecNumber evidence="6">3.2.1.50</ecNumber>
    </submittedName>
</protein>
<dbReference type="Pfam" id="PF05089">
    <property type="entry name" value="NAGLU"/>
    <property type="match status" value="1"/>
</dbReference>
<keyword evidence="1 6" id="KW-0378">Hydrolase</keyword>
<feature type="chain" id="PRO_5045636712" evidence="2">
    <location>
        <begin position="21"/>
        <end position="842"/>
    </location>
</feature>
<dbReference type="SUPFAM" id="SSF51445">
    <property type="entry name" value="(Trans)glycosidases"/>
    <property type="match status" value="1"/>
</dbReference>